<dbReference type="EMBL" id="CAJOBP010000218">
    <property type="protein sequence ID" value="CAF4143258.1"/>
    <property type="molecule type" value="Genomic_DNA"/>
</dbReference>
<dbReference type="PANTHER" id="PTHR46708:SF2">
    <property type="entry name" value="FIBRONECTIN TYPE-III DOMAIN-CONTAINING PROTEIN"/>
    <property type="match status" value="1"/>
</dbReference>
<gene>
    <name evidence="4" type="ORF">UJA718_LOCUS3022</name>
</gene>
<dbReference type="PANTHER" id="PTHR46708">
    <property type="entry name" value="TENASCIN"/>
    <property type="match status" value="1"/>
</dbReference>
<dbReference type="CDD" id="cd00063">
    <property type="entry name" value="FN3"/>
    <property type="match status" value="2"/>
</dbReference>
<dbReference type="Gene3D" id="2.60.40.10">
    <property type="entry name" value="Immunoglobulins"/>
    <property type="match status" value="2"/>
</dbReference>
<keyword evidence="1" id="KW-0677">Repeat</keyword>
<feature type="domain" description="Fibronectin type-III" evidence="3">
    <location>
        <begin position="36"/>
        <end position="125"/>
    </location>
</feature>
<dbReference type="InterPro" id="IPR036116">
    <property type="entry name" value="FN3_sf"/>
</dbReference>
<name>A0A819XKS0_9BILA</name>
<dbReference type="SUPFAM" id="SSF49265">
    <property type="entry name" value="Fibronectin type III"/>
    <property type="match status" value="1"/>
</dbReference>
<comment type="caution">
    <text evidence="4">The sequence shown here is derived from an EMBL/GenBank/DDBJ whole genome shotgun (WGS) entry which is preliminary data.</text>
</comment>
<dbReference type="AlphaFoldDB" id="A0A819XKS0"/>
<feature type="region of interest" description="Disordered" evidence="2">
    <location>
        <begin position="108"/>
        <end position="135"/>
    </location>
</feature>
<dbReference type="Pfam" id="PF00041">
    <property type="entry name" value="fn3"/>
    <property type="match status" value="2"/>
</dbReference>
<keyword evidence="5" id="KW-1185">Reference proteome</keyword>
<evidence type="ECO:0000313" key="5">
    <source>
        <dbReference type="Proteomes" id="UP000663873"/>
    </source>
</evidence>
<accession>A0A819XKS0</accession>
<proteinExistence type="predicted"/>
<dbReference type="InterPro" id="IPR013783">
    <property type="entry name" value="Ig-like_fold"/>
</dbReference>
<evidence type="ECO:0000259" key="3">
    <source>
        <dbReference type="PROSITE" id="PS50853"/>
    </source>
</evidence>
<feature type="domain" description="Fibronectin type-III" evidence="3">
    <location>
        <begin position="131"/>
        <end position="212"/>
    </location>
</feature>
<evidence type="ECO:0000256" key="2">
    <source>
        <dbReference type="SAM" id="MobiDB-lite"/>
    </source>
</evidence>
<evidence type="ECO:0000313" key="4">
    <source>
        <dbReference type="EMBL" id="CAF4143258.1"/>
    </source>
</evidence>
<dbReference type="InterPro" id="IPR050991">
    <property type="entry name" value="ECM_Regulatory_Proteins"/>
</dbReference>
<organism evidence="4 5">
    <name type="scientific">Rotaria socialis</name>
    <dbReference type="NCBI Taxonomy" id="392032"/>
    <lineage>
        <taxon>Eukaryota</taxon>
        <taxon>Metazoa</taxon>
        <taxon>Spiralia</taxon>
        <taxon>Gnathifera</taxon>
        <taxon>Rotifera</taxon>
        <taxon>Eurotatoria</taxon>
        <taxon>Bdelloidea</taxon>
        <taxon>Philodinida</taxon>
        <taxon>Philodinidae</taxon>
        <taxon>Rotaria</taxon>
    </lineage>
</organism>
<dbReference type="PROSITE" id="PS50853">
    <property type="entry name" value="FN3"/>
    <property type="match status" value="2"/>
</dbReference>
<feature type="non-terminal residue" evidence="4">
    <location>
        <position position="1"/>
    </location>
</feature>
<dbReference type="Proteomes" id="UP000663873">
    <property type="component" value="Unassembled WGS sequence"/>
</dbReference>
<sequence>MNLSTENFSYIVLHNSTQSVTHSDAPATDKTAHVANTGSFFAVNRGIYPFCDNSVSLSWKPVSSAHGYNVYRNGGKVNGATISGTTFTDSNLNSGSTYTFTVKAVSSSGSESSASNSATGKTTEESPAVGTPSGLIVTDTTSNSVTLKWDSVPGITTYKVYCNGNKVTSVSVTSYTDTGLNSATDYQYQVSSVKDSVEGDKSMTVTITTLAGSTGNDCYDESNVAHVAALRAYVSFGYTFALGSNQNMGLY</sequence>
<protein>
    <recommendedName>
        <fullName evidence="3">Fibronectin type-III domain-containing protein</fullName>
    </recommendedName>
</protein>
<feature type="compositionally biased region" description="Low complexity" evidence="2">
    <location>
        <begin position="108"/>
        <end position="118"/>
    </location>
</feature>
<evidence type="ECO:0000256" key="1">
    <source>
        <dbReference type="ARBA" id="ARBA00022737"/>
    </source>
</evidence>
<reference evidence="4" key="1">
    <citation type="submission" date="2021-02" db="EMBL/GenBank/DDBJ databases">
        <authorList>
            <person name="Nowell W R."/>
        </authorList>
    </citation>
    <scope>NUCLEOTIDE SEQUENCE</scope>
</reference>
<dbReference type="InterPro" id="IPR003961">
    <property type="entry name" value="FN3_dom"/>
</dbReference>
<dbReference type="SMART" id="SM00060">
    <property type="entry name" value="FN3"/>
    <property type="match status" value="2"/>
</dbReference>